<dbReference type="AlphaFoldDB" id="A0A183V1R3"/>
<evidence type="ECO:0000259" key="1">
    <source>
        <dbReference type="Pfam" id="PF14837"/>
    </source>
</evidence>
<accession>A0A183V1R3</accession>
<gene>
    <name evidence="3" type="ORF">TCNE_LOCUS14683</name>
</gene>
<dbReference type="GO" id="GO:0034472">
    <property type="term" value="P:snRNA 3'-end processing"/>
    <property type="evidence" value="ECO:0007669"/>
    <property type="project" value="TreeGrafter"/>
</dbReference>
<keyword evidence="4" id="KW-1185">Reference proteome</keyword>
<dbReference type="WBParaSite" id="TCNE_0001468301-mRNA-1">
    <property type="protein sequence ID" value="TCNE_0001468301-mRNA-1"/>
    <property type="gene ID" value="TCNE_0001468301"/>
</dbReference>
<dbReference type="PANTHER" id="PTHR31697:SF2">
    <property type="entry name" value="INTEGRATOR COMPLEX SUBUNIT 5"/>
    <property type="match status" value="1"/>
</dbReference>
<dbReference type="EMBL" id="UYWY01022387">
    <property type="protein sequence ID" value="VDM46004.1"/>
    <property type="molecule type" value="Genomic_DNA"/>
</dbReference>
<reference evidence="5" key="1">
    <citation type="submission" date="2016-06" db="UniProtKB">
        <authorList>
            <consortium name="WormBaseParasite"/>
        </authorList>
    </citation>
    <scope>IDENTIFICATION</scope>
</reference>
<organism evidence="4 5">
    <name type="scientific">Toxocara canis</name>
    <name type="common">Canine roundworm</name>
    <dbReference type="NCBI Taxonomy" id="6265"/>
    <lineage>
        <taxon>Eukaryota</taxon>
        <taxon>Metazoa</taxon>
        <taxon>Ecdysozoa</taxon>
        <taxon>Nematoda</taxon>
        <taxon>Chromadorea</taxon>
        <taxon>Rhabditida</taxon>
        <taxon>Spirurina</taxon>
        <taxon>Ascaridomorpha</taxon>
        <taxon>Ascaridoidea</taxon>
        <taxon>Toxocaridae</taxon>
        <taxon>Toxocara</taxon>
    </lineage>
</organism>
<evidence type="ECO:0000313" key="5">
    <source>
        <dbReference type="WBParaSite" id="TCNE_0001468301-mRNA-1"/>
    </source>
</evidence>
<evidence type="ECO:0000259" key="2">
    <source>
        <dbReference type="Pfam" id="PF14838"/>
    </source>
</evidence>
<dbReference type="InterPro" id="IPR029445">
    <property type="entry name" value="INTS5_N"/>
</dbReference>
<feature type="domain" description="Integrator complex subunit 5 C-terminal" evidence="2">
    <location>
        <begin position="191"/>
        <end position="893"/>
    </location>
</feature>
<sequence length="915" mass="102949">MLTHEATHLYFSKKENPHFATDHGGLERAVRRLASSFEALLSSTDQRGLPLQVLKYMCSLFVEICQCNYERPIAKQAGIAPRPLLHLFESSASIMSTLKLFDKALAMLLECAQEECFNILMDGSQQGFCFDWVWLHVAASFPGPVMSFLLKMGAEEFKQYALTIASHEQQGNQAAAFETHQLYKQKFMPLAETFTYLASKRNAELSCVTREMLIKGIERLENGDGAALTNTADLSVPFLFKMVASSPDVLRFLVQHASELVKSSVILKACIQMSQISKHCILPVVPGVAHTYTAFLKQFLCFLNVEAIASLLDTALPFAFDEHVFDQLSPPNQQLSIAVRDGAVELVNEIVSIITSSAHSQPLFAINENDVLGRCAIDSLKLKEYVAGAMCGGERGKFNIRFLYAFCVAAGPMKTYEVIVRFILDAKDKQEVLKGLATAIICLFFAGLAMEAVDADTSINVTWIENLKTLNEWQKTASEEHPFKYIRFEMTRLYGQLMTYLLGWTRDELDRIENDANITNASERDEIRTNVMLTVIGFSTSIGPPPVLKPRLAYKLCAQFASLLITLLKFAGDDEQSDSFSLFISACGPVVQFLDSQAVYVREQFATHFIDEAFSRAQEIFGGSSVDVWENDVWSKNNGNAGRGDLEGAMKQMNVREDFGESLFDRARKIPIGKWNPSDMANCGLIGKGIRRVQKVKLQARYYVFSSYCMGWFMERLVKKKLLMAITLTDRICKEGLAWSFVWGEWELEREAAHRLASLDLETFIIIRSALYIAVANTVSDVCFVWSMMSAIAEVHPCLWYCIPLLKAVLASVMIQFENSPSQKSSPPKKLLDTLDRWFLLARKGKVLPAQMTIFFDVITGVTYREGFLILLDLWRYFQSVVNMHTITAFNEALERSSGVAPLKPIKVLFKFSFF</sequence>
<evidence type="ECO:0000313" key="3">
    <source>
        <dbReference type="EMBL" id="VDM46004.1"/>
    </source>
</evidence>
<dbReference type="InterPro" id="IPR040316">
    <property type="entry name" value="INTS5"/>
</dbReference>
<evidence type="ECO:0000313" key="4">
    <source>
        <dbReference type="Proteomes" id="UP000050794"/>
    </source>
</evidence>
<feature type="domain" description="Integrator complex subunit 5 N-terminal" evidence="1">
    <location>
        <begin position="1"/>
        <end position="159"/>
    </location>
</feature>
<proteinExistence type="predicted"/>
<dbReference type="InterPro" id="IPR029444">
    <property type="entry name" value="INTS5_C"/>
</dbReference>
<reference evidence="3 4" key="2">
    <citation type="submission" date="2018-11" db="EMBL/GenBank/DDBJ databases">
        <authorList>
            <consortium name="Pathogen Informatics"/>
        </authorList>
    </citation>
    <scope>NUCLEOTIDE SEQUENCE [LARGE SCALE GENOMIC DNA]</scope>
</reference>
<dbReference type="GO" id="GO:0032039">
    <property type="term" value="C:integrator complex"/>
    <property type="evidence" value="ECO:0007669"/>
    <property type="project" value="InterPro"/>
</dbReference>
<dbReference type="Pfam" id="PF14837">
    <property type="entry name" value="INTS5_N"/>
    <property type="match status" value="1"/>
</dbReference>
<protein>
    <submittedName>
        <fullName evidence="5">Non-specific serine/threonine protein kinase</fullName>
    </submittedName>
</protein>
<dbReference type="Pfam" id="PF14838">
    <property type="entry name" value="INTS5_C"/>
    <property type="match status" value="1"/>
</dbReference>
<dbReference type="Proteomes" id="UP000050794">
    <property type="component" value="Unassembled WGS sequence"/>
</dbReference>
<dbReference type="PANTHER" id="PTHR31697">
    <property type="entry name" value="INTEGRATOR COMPLEX SUBUNIT 5"/>
    <property type="match status" value="1"/>
</dbReference>
<name>A0A183V1R3_TOXCA</name>